<dbReference type="SUPFAM" id="SSF53067">
    <property type="entry name" value="Actin-like ATPase domain"/>
    <property type="match status" value="1"/>
</dbReference>
<dbReference type="AlphaFoldDB" id="A0A7J8KB51"/>
<proteinExistence type="inferred from homology"/>
<dbReference type="Pfam" id="PF01423">
    <property type="entry name" value="LSM"/>
    <property type="match status" value="1"/>
</dbReference>
<dbReference type="GO" id="GO:0071011">
    <property type="term" value="C:precatalytic spliceosome"/>
    <property type="evidence" value="ECO:0007669"/>
    <property type="project" value="TreeGrafter"/>
</dbReference>
<dbReference type="GO" id="GO:0003723">
    <property type="term" value="F:RNA binding"/>
    <property type="evidence" value="ECO:0007669"/>
    <property type="project" value="UniProtKB-KW"/>
</dbReference>
<evidence type="ECO:0000256" key="9">
    <source>
        <dbReference type="ARBA" id="ARBA00023187"/>
    </source>
</evidence>
<sequence>MAATKGMAIGIDLGTTYSCVGVFQHGKVEIIANDQGNRTTPSYVAFTDTERLIGDAAKNQLFYSFFKSLVGKDVVVELKNDLSICGTLHSVDQYLNIKLTDISVTDPEKYPHMLSVKNCFIRGSVVRYVQLPADEVDTQLLQDAARKEALQQKQ</sequence>
<evidence type="ECO:0000256" key="8">
    <source>
        <dbReference type="ARBA" id="ARBA00022884"/>
    </source>
</evidence>
<reference evidence="18 19" key="1">
    <citation type="journal article" date="2020" name="Nature">
        <title>Six reference-quality genomes reveal evolution of bat adaptations.</title>
        <authorList>
            <person name="Jebb D."/>
            <person name="Huang Z."/>
            <person name="Pippel M."/>
            <person name="Hughes G.M."/>
            <person name="Lavrichenko K."/>
            <person name="Devanna P."/>
            <person name="Winkler S."/>
            <person name="Jermiin L.S."/>
            <person name="Skirmuntt E.C."/>
            <person name="Katzourakis A."/>
            <person name="Burkitt-Gray L."/>
            <person name="Ray D.A."/>
            <person name="Sullivan K.A.M."/>
            <person name="Roscito J.G."/>
            <person name="Kirilenko B.M."/>
            <person name="Davalos L.M."/>
            <person name="Corthals A.P."/>
            <person name="Power M.L."/>
            <person name="Jones G."/>
            <person name="Ransome R.D."/>
            <person name="Dechmann D.K.N."/>
            <person name="Locatelli A.G."/>
            <person name="Puechmaille S.J."/>
            <person name="Fedrigo O."/>
            <person name="Jarvis E.D."/>
            <person name="Hiller M."/>
            <person name="Vernes S.C."/>
            <person name="Myers E.W."/>
            <person name="Teeling E.C."/>
        </authorList>
    </citation>
    <scope>NUCLEOTIDE SEQUENCE [LARGE SCALE GENOMIC DNA]</scope>
    <source>
        <strain evidence="18">MRouAeg1</strain>
        <tissue evidence="18">Muscle</tissue>
    </source>
</reference>
<dbReference type="SUPFAM" id="SSF50182">
    <property type="entry name" value="Sm-like ribonucleoproteins"/>
    <property type="match status" value="1"/>
</dbReference>
<keyword evidence="8" id="KW-0694">RNA-binding</keyword>
<dbReference type="GO" id="GO:1990726">
    <property type="term" value="C:Lsm1-7-Pat1 complex"/>
    <property type="evidence" value="ECO:0007669"/>
    <property type="project" value="TreeGrafter"/>
</dbReference>
<comment type="similarity">
    <text evidence="3">Belongs to the heat shock protein 70 family.</text>
</comment>
<dbReference type="InterPro" id="IPR043129">
    <property type="entry name" value="ATPase_NBD"/>
</dbReference>
<keyword evidence="19" id="KW-1185">Reference proteome</keyword>
<evidence type="ECO:0000259" key="17">
    <source>
        <dbReference type="PROSITE" id="PS52002"/>
    </source>
</evidence>
<evidence type="ECO:0000256" key="11">
    <source>
        <dbReference type="ARBA" id="ARBA00023274"/>
    </source>
</evidence>
<dbReference type="Gene3D" id="2.30.30.100">
    <property type="match status" value="1"/>
</dbReference>
<dbReference type="GO" id="GO:0071013">
    <property type="term" value="C:catalytic step 2 spliceosome"/>
    <property type="evidence" value="ECO:0007669"/>
    <property type="project" value="TreeGrafter"/>
</dbReference>
<keyword evidence="9" id="KW-0508">mRNA splicing</keyword>
<dbReference type="Pfam" id="PF00012">
    <property type="entry name" value="HSP70"/>
    <property type="match status" value="1"/>
</dbReference>
<evidence type="ECO:0000256" key="7">
    <source>
        <dbReference type="ARBA" id="ARBA00022840"/>
    </source>
</evidence>
<accession>A0A7J8KB51</accession>
<evidence type="ECO:0000256" key="14">
    <source>
        <dbReference type="ARBA" id="ARBA00067755"/>
    </source>
</evidence>
<gene>
    <name evidence="18" type="ORF">HJG63_007910</name>
</gene>
<evidence type="ECO:0000256" key="16">
    <source>
        <dbReference type="ARBA" id="ARBA00083963"/>
    </source>
</evidence>
<dbReference type="EMBL" id="JACASE010000001">
    <property type="protein sequence ID" value="KAF6506059.1"/>
    <property type="molecule type" value="Genomic_DNA"/>
</dbReference>
<dbReference type="GO" id="GO:0005524">
    <property type="term" value="F:ATP binding"/>
    <property type="evidence" value="ECO:0007669"/>
    <property type="project" value="UniProtKB-KW"/>
</dbReference>
<keyword evidence="11" id="KW-0687">Ribonucleoprotein</keyword>
<dbReference type="PANTHER" id="PTHR13829">
    <property type="entry name" value="SNRNP CORE PROTEIN FAMILY MEMBER"/>
    <property type="match status" value="1"/>
</dbReference>
<protein>
    <recommendedName>
        <fullName evidence="14">U6 snRNA-associated Sm-like protein LSm2</fullName>
    </recommendedName>
    <alternativeName>
        <fullName evidence="15">Protein G7b</fullName>
    </alternativeName>
    <alternativeName>
        <fullName evidence="16">snRNP core Sm-like protein Sm-x5</fullName>
    </alternativeName>
</protein>
<comment type="subcellular location">
    <subcellularLocation>
        <location evidence="1">Nucleus</location>
    </subcellularLocation>
</comment>
<dbReference type="InterPro" id="IPR047575">
    <property type="entry name" value="Sm"/>
</dbReference>
<organism evidence="18 19">
    <name type="scientific">Rousettus aegyptiacus</name>
    <name type="common">Egyptian fruit bat</name>
    <name type="synonym">Pteropus aegyptiacus</name>
    <dbReference type="NCBI Taxonomy" id="9407"/>
    <lineage>
        <taxon>Eukaryota</taxon>
        <taxon>Metazoa</taxon>
        <taxon>Chordata</taxon>
        <taxon>Craniata</taxon>
        <taxon>Vertebrata</taxon>
        <taxon>Euteleostomi</taxon>
        <taxon>Mammalia</taxon>
        <taxon>Eutheria</taxon>
        <taxon>Laurasiatheria</taxon>
        <taxon>Chiroptera</taxon>
        <taxon>Yinpterochiroptera</taxon>
        <taxon>Pteropodoidea</taxon>
        <taxon>Pteropodidae</taxon>
        <taxon>Rousettinae</taxon>
        <taxon>Rousettus</taxon>
    </lineage>
</organism>
<evidence type="ECO:0000256" key="2">
    <source>
        <dbReference type="ARBA" id="ARBA00006850"/>
    </source>
</evidence>
<evidence type="ECO:0000256" key="10">
    <source>
        <dbReference type="ARBA" id="ARBA00023242"/>
    </source>
</evidence>
<dbReference type="GO" id="GO:0046540">
    <property type="term" value="C:U4/U6 x U5 tri-snRNP complex"/>
    <property type="evidence" value="ECO:0007669"/>
    <property type="project" value="TreeGrafter"/>
</dbReference>
<dbReference type="GO" id="GO:0000398">
    <property type="term" value="P:mRNA splicing, via spliceosome"/>
    <property type="evidence" value="ECO:0007669"/>
    <property type="project" value="TreeGrafter"/>
</dbReference>
<dbReference type="GO" id="GO:0000932">
    <property type="term" value="C:P-body"/>
    <property type="evidence" value="ECO:0007669"/>
    <property type="project" value="TreeGrafter"/>
</dbReference>
<evidence type="ECO:0000256" key="5">
    <source>
        <dbReference type="ARBA" id="ARBA00022728"/>
    </source>
</evidence>
<dbReference type="InterPro" id="IPR013126">
    <property type="entry name" value="Hsp_70_fam"/>
</dbReference>
<keyword evidence="4" id="KW-0507">mRNA processing</keyword>
<dbReference type="InterPro" id="IPR016654">
    <property type="entry name" value="U6_snRNA_Lsm2"/>
</dbReference>
<keyword evidence="5" id="KW-0747">Spliceosome</keyword>
<dbReference type="FunFam" id="3.30.420.40:FF:000028">
    <property type="entry name" value="heat shock 70 kDa protein-like"/>
    <property type="match status" value="1"/>
</dbReference>
<evidence type="ECO:0000256" key="12">
    <source>
        <dbReference type="ARBA" id="ARBA00056431"/>
    </source>
</evidence>
<dbReference type="PROSITE" id="PS00297">
    <property type="entry name" value="HSP70_1"/>
    <property type="match status" value="1"/>
</dbReference>
<dbReference type="SMART" id="SM00651">
    <property type="entry name" value="Sm"/>
    <property type="match status" value="1"/>
</dbReference>
<feature type="domain" description="Sm" evidence="17">
    <location>
        <begin position="61"/>
        <end position="135"/>
    </location>
</feature>
<dbReference type="FunFam" id="2.30.30.100:FF:000009">
    <property type="entry name" value="U6 snRNA-associated Sm-like protein LSm2"/>
    <property type="match status" value="1"/>
</dbReference>
<evidence type="ECO:0000256" key="15">
    <source>
        <dbReference type="ARBA" id="ARBA00083055"/>
    </source>
</evidence>
<comment type="subunit">
    <text evidence="13">Component of the precatalytic spliceosome (spliceosome B complex). Component of the U4/U6-U5 tri-snRNP complex, a building block of the precatalytic spliceosome (spliceosome B complex). The U4/U6-U5 tri-snRNP complex is composed of the U4, U6 and U5 snRNAs and at least PRPF3, PRPF4, PRPF6, PRPF8, PRPF31, SNRNP200, TXNL4A, SNRNP40, SNRPB, SNRPD1, SNRPD2, SNRPD3, SNRPE, SNRPF, SNRPG, DDX23, CD2BP2, PPIH, SNU13, EFTUD2, SART1 and USP39, plus LSM2, LSM3, LSM4, LSM5, LSM6, LSM7 and LSM8. LSM2, LSM3, LSM4, LSM5, LSM6, LSM7 and LSM8 form a heptameric, ring-shaped subcomplex (the LSM2-8 complex) that is part of the U4/U6-U5 tri-snRNP complex and the precatalytic spliceosome.</text>
</comment>
<evidence type="ECO:0000256" key="3">
    <source>
        <dbReference type="ARBA" id="ARBA00007381"/>
    </source>
</evidence>
<evidence type="ECO:0000256" key="13">
    <source>
        <dbReference type="ARBA" id="ARBA00063389"/>
    </source>
</evidence>
<dbReference type="CDD" id="cd01725">
    <property type="entry name" value="LSm2"/>
    <property type="match status" value="1"/>
</dbReference>
<dbReference type="PANTHER" id="PTHR13829:SF2">
    <property type="entry name" value="U6 SNRNA-ASSOCIATED SM-LIKE PROTEIN LSM2"/>
    <property type="match status" value="1"/>
</dbReference>
<dbReference type="PROSITE" id="PS52002">
    <property type="entry name" value="SM"/>
    <property type="match status" value="1"/>
</dbReference>
<keyword evidence="7" id="KW-0067">ATP-binding</keyword>
<evidence type="ECO:0000256" key="4">
    <source>
        <dbReference type="ARBA" id="ARBA00022664"/>
    </source>
</evidence>
<evidence type="ECO:0000313" key="18">
    <source>
        <dbReference type="EMBL" id="KAF6506059.1"/>
    </source>
</evidence>
<evidence type="ECO:0000313" key="19">
    <source>
        <dbReference type="Proteomes" id="UP000593571"/>
    </source>
</evidence>
<name>A0A7J8KB51_ROUAE</name>
<evidence type="ECO:0000256" key="6">
    <source>
        <dbReference type="ARBA" id="ARBA00022741"/>
    </source>
</evidence>
<dbReference type="GO" id="GO:0005688">
    <property type="term" value="C:U6 snRNP"/>
    <property type="evidence" value="ECO:0007669"/>
    <property type="project" value="TreeGrafter"/>
</dbReference>
<dbReference type="PRINTS" id="PR00301">
    <property type="entry name" value="HEATSHOCK70"/>
</dbReference>
<evidence type="ECO:0000256" key="1">
    <source>
        <dbReference type="ARBA" id="ARBA00004123"/>
    </source>
</evidence>
<dbReference type="InterPro" id="IPR010920">
    <property type="entry name" value="LSM_dom_sf"/>
</dbReference>
<dbReference type="InterPro" id="IPR001163">
    <property type="entry name" value="Sm_dom_euk/arc"/>
</dbReference>
<keyword evidence="6" id="KW-0547">Nucleotide-binding</keyword>
<keyword evidence="10" id="KW-0539">Nucleus</keyword>
<dbReference type="Proteomes" id="UP000593571">
    <property type="component" value="Unassembled WGS sequence"/>
</dbReference>
<dbReference type="InterPro" id="IPR018181">
    <property type="entry name" value="Heat_shock_70_CS"/>
</dbReference>
<comment type="caution">
    <text evidence="18">The sequence shown here is derived from an EMBL/GenBank/DDBJ whole genome shotgun (WGS) entry which is preliminary data.</text>
</comment>
<comment type="similarity">
    <text evidence="2">Belongs to the snRNP Sm proteins family.</text>
</comment>
<dbReference type="GO" id="GO:0140662">
    <property type="term" value="F:ATP-dependent protein folding chaperone"/>
    <property type="evidence" value="ECO:0007669"/>
    <property type="project" value="InterPro"/>
</dbReference>
<comment type="function">
    <text evidence="12">Plays a role in pre-mRNA splicing as component of the U4/U6-U5 tri-snRNP complex that is involved in spliceosome assembly, and as component of the precatalytic spliceosome (spliceosome B complex). The heptameric LSM2-8 complex binds specifically to the 3'-terminal U-tract of U6 snRNA.</text>
</comment>